<keyword evidence="4" id="KW-0540">Nuclease</keyword>
<dbReference type="Pfam" id="PF08463">
    <property type="entry name" value="EcoEI_R_C"/>
    <property type="match status" value="1"/>
</dbReference>
<dbReference type="InterPro" id="IPR001650">
    <property type="entry name" value="Helicase_C-like"/>
</dbReference>
<feature type="domain" description="Helicase C-terminal" evidence="3">
    <location>
        <begin position="634"/>
        <end position="793"/>
    </location>
</feature>
<dbReference type="GO" id="GO:0005524">
    <property type="term" value="F:ATP binding"/>
    <property type="evidence" value="ECO:0007669"/>
    <property type="project" value="UniProtKB-KW"/>
</dbReference>
<keyword evidence="5" id="KW-1185">Reference proteome</keyword>
<dbReference type="GO" id="GO:0009035">
    <property type="term" value="F:type I site-specific deoxyribonuclease activity"/>
    <property type="evidence" value="ECO:0007669"/>
    <property type="project" value="UniProtKB-EC"/>
</dbReference>
<dbReference type="EMBL" id="PJNI01000010">
    <property type="protein sequence ID" value="PKR80377.1"/>
    <property type="molecule type" value="Genomic_DNA"/>
</dbReference>
<dbReference type="Pfam" id="PF04851">
    <property type="entry name" value="ResIII"/>
    <property type="match status" value="1"/>
</dbReference>
<dbReference type="RefSeq" id="WP_101334849.1">
    <property type="nucleotide sequence ID" value="NZ_PJNI01000010.1"/>
</dbReference>
<protein>
    <submittedName>
        <fullName evidence="4">Restriction endonuclease</fullName>
    </submittedName>
</protein>
<dbReference type="InterPro" id="IPR027417">
    <property type="entry name" value="P-loop_NTPase"/>
</dbReference>
<dbReference type="PROSITE" id="PS51192">
    <property type="entry name" value="HELICASE_ATP_BIND_1"/>
    <property type="match status" value="1"/>
</dbReference>
<dbReference type="OrthoDB" id="9759819at2"/>
<dbReference type="GO" id="GO:0005829">
    <property type="term" value="C:cytosol"/>
    <property type="evidence" value="ECO:0007669"/>
    <property type="project" value="TreeGrafter"/>
</dbReference>
<evidence type="ECO:0000259" key="2">
    <source>
        <dbReference type="PROSITE" id="PS51192"/>
    </source>
</evidence>
<sequence>MNTNFHFLKNEWPTFFDRASRAEGFVRTDPRASLSYARMALEVAVNWMYRNDEELEMPYDDNLSALMVNRDFKDQFNYKMLNELHLIRKTGNLAIHNKAVSDVDSCTIIENLYYFGKWFAKSYRKGEIDVPGPFDWDLIPERNTASITKRQLEALQKEMEEKLARFQEQQKKQQEEREELLAKNELYRRQIEERTKITEAQKAEANQEDDLQHPRNEAETRKYFIDVSLREAGWDLSGANVKEFPVKFMPSSTNKSTTGNVDYVLWDDDGKPLAVVEAKSTMENASKGENQAQLYAEALEKMFGKRPVMYYTNGYDTFLWDDQFYKKARLVHGFYTKSELQTLMFRRENRKDIRKAEIDIDIAGRPYQMRSIKSIAEHFAGTDKRTGELVGTNRGALLVLATGTGKTRTSIAFSKIMLQSNWAKRILFLADRVSLVKQAKANFVKLLPEHASVNLIEEKENPDARIAFSTYQTMMGLIDKSRDGDARFYGVGHFDLIIVDEAHRSIYQKFHAIFEYFDALYLGLTATPKDSIDKNTYSVFDLPDKTPTDSYGFDEAVKEKHLVPYHSIDMPTKFHSEGIRYEDLSDEEKEEFENEILDGEEATGNEWIKPGELNEWLFNKDTAVKVLQYILQNGIKKRGGEELGKTIIFAKNQKHAHFLKDMLLDMDKEQFGNDYVKVITHNEPKSQEFIERFCDEEKDRLPQIAISVDMMDTGIDAPSCVNLVFYKPVRSYAKFWQMIGRGSRLRPDLFGPGKDKTHFLIFDLFENFDFFKLNPKGIESNAQQSLTAQNFILRLQLANYLGSNSFLKDEDLQAHRKSLLDALHHEVASLDSSRFDVKMKFEIVTEFGINQRSKWDSLSKKEIRTIENELANLIQPPKGDSDLARYYDKRLYLLMLNRLETPDSDLFKNNFALPISKVVTLSRKLERKTSIPIVKENLALIQAPLDDAFWEKKGIAHLEKIRSGIRDLLKYIDREDERYVMTDYEDKLGEIRVNNALRVGEEDIEYENPFASTAKRLEQLINENKENITISRIRKGEKITQEELAGLEDILFTDKIQKEKLIQEVGENFNLVSFIISLMGISKEKVDQAFAEFINKYHLSSIQIEFLNTIKTFLTTNGKLDPKKLFEEPFRNFHSQGVEGVFNDQQTDDLFRIVGKMNEIG</sequence>
<dbReference type="Gene3D" id="3.90.1570.30">
    <property type="match status" value="1"/>
</dbReference>
<dbReference type="CDD" id="cd18032">
    <property type="entry name" value="DEXHc_RE_I_III_res"/>
    <property type="match status" value="1"/>
</dbReference>
<gene>
    <name evidence="4" type="ORF">CW751_09905</name>
</gene>
<dbReference type="CDD" id="cd18799">
    <property type="entry name" value="SF2_C_EcoAI-like"/>
    <property type="match status" value="1"/>
</dbReference>
<keyword evidence="4" id="KW-0378">Hydrolase</keyword>
<dbReference type="PANTHER" id="PTHR47396:SF1">
    <property type="entry name" value="ATP-DEPENDENT HELICASE IRC3-RELATED"/>
    <property type="match status" value="1"/>
</dbReference>
<evidence type="ECO:0000259" key="3">
    <source>
        <dbReference type="PROSITE" id="PS51194"/>
    </source>
</evidence>
<dbReference type="Gene3D" id="3.40.50.300">
    <property type="entry name" value="P-loop containing nucleotide triphosphate hydrolases"/>
    <property type="match status" value="2"/>
</dbReference>
<evidence type="ECO:0000313" key="4">
    <source>
        <dbReference type="EMBL" id="PKR80377.1"/>
    </source>
</evidence>
<dbReference type="Pfam" id="PF00271">
    <property type="entry name" value="Helicase_C"/>
    <property type="match status" value="1"/>
</dbReference>
<evidence type="ECO:0000313" key="5">
    <source>
        <dbReference type="Proteomes" id="UP000236654"/>
    </source>
</evidence>
<dbReference type="SUPFAM" id="SSF52540">
    <property type="entry name" value="P-loop containing nucleoside triphosphate hydrolases"/>
    <property type="match status" value="2"/>
</dbReference>
<name>A0A2I0R1C8_9FLAO</name>
<dbReference type="PANTHER" id="PTHR47396">
    <property type="entry name" value="TYPE I RESTRICTION ENZYME ECOKI R PROTEIN"/>
    <property type="match status" value="1"/>
</dbReference>
<proteinExistence type="predicted"/>
<dbReference type="InterPro" id="IPR014001">
    <property type="entry name" value="Helicase_ATP-bd"/>
</dbReference>
<keyword evidence="1" id="KW-0175">Coiled coil</keyword>
<evidence type="ECO:0000256" key="1">
    <source>
        <dbReference type="SAM" id="Coils"/>
    </source>
</evidence>
<dbReference type="PROSITE" id="PS51194">
    <property type="entry name" value="HELICASE_CTER"/>
    <property type="match status" value="1"/>
</dbReference>
<reference evidence="4 5" key="1">
    <citation type="submission" date="2017-12" db="EMBL/GenBank/DDBJ databases">
        <title>The draft genome sequence of Brumimicrobium saltpan LHR20.</title>
        <authorList>
            <person name="Do Z.-J."/>
            <person name="Luo H.-R."/>
        </authorList>
    </citation>
    <scope>NUCLEOTIDE SEQUENCE [LARGE SCALE GENOMIC DNA]</scope>
    <source>
        <strain evidence="4 5">LHR20</strain>
    </source>
</reference>
<dbReference type="SMART" id="SM00487">
    <property type="entry name" value="DEXDc"/>
    <property type="match status" value="1"/>
</dbReference>
<feature type="domain" description="Helicase ATP-binding" evidence="2">
    <location>
        <begin position="387"/>
        <end position="546"/>
    </location>
</feature>
<dbReference type="Proteomes" id="UP000236654">
    <property type="component" value="Unassembled WGS sequence"/>
</dbReference>
<accession>A0A2I0R1C8</accession>
<comment type="caution">
    <text evidence="4">The sequence shown here is derived from an EMBL/GenBank/DDBJ whole genome shotgun (WGS) entry which is preliminary data.</text>
</comment>
<keyword evidence="4" id="KW-0255">Endonuclease</keyword>
<dbReference type="GO" id="GO:0009307">
    <property type="term" value="P:DNA restriction-modification system"/>
    <property type="evidence" value="ECO:0007669"/>
    <property type="project" value="UniProtKB-KW"/>
</dbReference>
<dbReference type="AlphaFoldDB" id="A0A2I0R1C8"/>
<dbReference type="GO" id="GO:0003677">
    <property type="term" value="F:DNA binding"/>
    <property type="evidence" value="ECO:0007669"/>
    <property type="project" value="UniProtKB-KW"/>
</dbReference>
<feature type="coiled-coil region" evidence="1">
    <location>
        <begin position="142"/>
        <end position="208"/>
    </location>
</feature>
<dbReference type="InterPro" id="IPR050742">
    <property type="entry name" value="Helicase_Restrict-Modif_Enz"/>
</dbReference>
<dbReference type="InterPro" id="IPR006935">
    <property type="entry name" value="Helicase/UvrB_N"/>
</dbReference>
<dbReference type="InterPro" id="IPR013670">
    <property type="entry name" value="EcoEI_R_C_dom"/>
</dbReference>
<organism evidence="4 5">
    <name type="scientific">Brumimicrobium salinarum</name>
    <dbReference type="NCBI Taxonomy" id="2058658"/>
    <lineage>
        <taxon>Bacteria</taxon>
        <taxon>Pseudomonadati</taxon>
        <taxon>Bacteroidota</taxon>
        <taxon>Flavobacteriia</taxon>
        <taxon>Flavobacteriales</taxon>
        <taxon>Crocinitomicaceae</taxon>
        <taxon>Brumimicrobium</taxon>
    </lineage>
</organism>